<protein>
    <submittedName>
        <fullName evidence="2">Uncharacterized protein</fullName>
    </submittedName>
</protein>
<organism evidence="2 3">
    <name type="scientific">Shewanella ulleungensis</name>
    <dbReference type="NCBI Taxonomy" id="2282699"/>
    <lineage>
        <taxon>Bacteria</taxon>
        <taxon>Pseudomonadati</taxon>
        <taxon>Pseudomonadota</taxon>
        <taxon>Gammaproteobacteria</taxon>
        <taxon>Alteromonadales</taxon>
        <taxon>Shewanellaceae</taxon>
        <taxon>Shewanella</taxon>
    </lineage>
</organism>
<feature type="transmembrane region" description="Helical" evidence="1">
    <location>
        <begin position="6"/>
        <end position="32"/>
    </location>
</feature>
<keyword evidence="3" id="KW-1185">Reference proteome</keyword>
<dbReference type="Proteomes" id="UP000654004">
    <property type="component" value="Unassembled WGS sequence"/>
</dbReference>
<name>A0ABQ2QXH3_9GAMM</name>
<evidence type="ECO:0000313" key="2">
    <source>
        <dbReference type="EMBL" id="GGQ01517.1"/>
    </source>
</evidence>
<accession>A0ABQ2QXH3</accession>
<comment type="caution">
    <text evidence="2">The sequence shown here is derived from an EMBL/GenBank/DDBJ whole genome shotgun (WGS) entry which is preliminary data.</text>
</comment>
<proteinExistence type="predicted"/>
<gene>
    <name evidence="2" type="ORF">GCM10009410_38860</name>
</gene>
<dbReference type="EMBL" id="BMQW01000018">
    <property type="protein sequence ID" value="GGQ01517.1"/>
    <property type="molecule type" value="Genomic_DNA"/>
</dbReference>
<keyword evidence="1" id="KW-1133">Transmembrane helix</keyword>
<evidence type="ECO:0000313" key="3">
    <source>
        <dbReference type="Proteomes" id="UP000654004"/>
    </source>
</evidence>
<dbReference type="RefSeq" id="WP_188959260.1">
    <property type="nucleotide sequence ID" value="NZ_BMQW01000018.1"/>
</dbReference>
<evidence type="ECO:0000256" key="1">
    <source>
        <dbReference type="SAM" id="Phobius"/>
    </source>
</evidence>
<keyword evidence="1" id="KW-0472">Membrane</keyword>
<reference evidence="3" key="1">
    <citation type="journal article" date="2019" name="Int. J. Syst. Evol. Microbiol.">
        <title>The Global Catalogue of Microorganisms (GCM) 10K type strain sequencing project: providing services to taxonomists for standard genome sequencing and annotation.</title>
        <authorList>
            <consortium name="The Broad Institute Genomics Platform"/>
            <consortium name="The Broad Institute Genome Sequencing Center for Infectious Disease"/>
            <person name="Wu L."/>
            <person name="Ma J."/>
        </authorList>
    </citation>
    <scope>NUCLEOTIDE SEQUENCE [LARGE SCALE GENOMIC DNA]</scope>
    <source>
        <strain evidence="3">JCM 32305</strain>
    </source>
</reference>
<sequence>MDSFTPMLLTICLVVFVFVFPVYLLGIIVDLFEKKYKRSKFKVSYILSFSGVKDPIAFKDVESLAIKARVSNSQAVIALDELNSQRVEEQNKSISKDDLEKIQGQFRVASKFEKIPENLKGHIDKLKATLPEDNVDLFKLEEEIQEISKNKQRYKYYSIILSLVTITGTIYTILGYYKVGG</sequence>
<feature type="transmembrane region" description="Helical" evidence="1">
    <location>
        <begin position="156"/>
        <end position="177"/>
    </location>
</feature>
<keyword evidence="1" id="KW-0812">Transmembrane</keyword>